<keyword evidence="3" id="KW-1185">Reference proteome</keyword>
<reference evidence="2" key="1">
    <citation type="submission" date="2023-06" db="EMBL/GenBank/DDBJ databases">
        <authorList>
            <consortium name="Lawrence Berkeley National Laboratory"/>
            <person name="Ahrendt S."/>
            <person name="Sahu N."/>
            <person name="Indic B."/>
            <person name="Wong-Bajracharya J."/>
            <person name="Merenyi Z."/>
            <person name="Ke H.-M."/>
            <person name="Monk M."/>
            <person name="Kocsube S."/>
            <person name="Drula E."/>
            <person name="Lipzen A."/>
            <person name="Balint B."/>
            <person name="Henrissat B."/>
            <person name="Andreopoulos B."/>
            <person name="Martin F.M."/>
            <person name="Harder C.B."/>
            <person name="Rigling D."/>
            <person name="Ford K.L."/>
            <person name="Foster G.D."/>
            <person name="Pangilinan J."/>
            <person name="Papanicolaou A."/>
            <person name="Barry K."/>
            <person name="LaButti K."/>
            <person name="Viragh M."/>
            <person name="Koriabine M."/>
            <person name="Yan M."/>
            <person name="Riley R."/>
            <person name="Champramary S."/>
            <person name="Plett K.L."/>
            <person name="Tsai I.J."/>
            <person name="Slot J."/>
            <person name="Sipos G."/>
            <person name="Plett J."/>
            <person name="Nagy L.G."/>
            <person name="Grigoriev I.V."/>
        </authorList>
    </citation>
    <scope>NUCLEOTIDE SEQUENCE</scope>
    <source>
        <strain evidence="2">FPL87.14</strain>
    </source>
</reference>
<dbReference type="EMBL" id="JAUEPT010000282">
    <property type="protein sequence ID" value="KAK0421819.1"/>
    <property type="molecule type" value="Genomic_DNA"/>
</dbReference>
<feature type="compositionally biased region" description="Basic and acidic residues" evidence="1">
    <location>
        <begin position="69"/>
        <end position="82"/>
    </location>
</feature>
<gene>
    <name evidence="2" type="ORF">EV421DRAFT_619816</name>
</gene>
<organism evidence="2 3">
    <name type="scientific">Armillaria borealis</name>
    <dbReference type="NCBI Taxonomy" id="47425"/>
    <lineage>
        <taxon>Eukaryota</taxon>
        <taxon>Fungi</taxon>
        <taxon>Dikarya</taxon>
        <taxon>Basidiomycota</taxon>
        <taxon>Agaricomycotina</taxon>
        <taxon>Agaricomycetes</taxon>
        <taxon>Agaricomycetidae</taxon>
        <taxon>Agaricales</taxon>
        <taxon>Marasmiineae</taxon>
        <taxon>Physalacriaceae</taxon>
        <taxon>Armillaria</taxon>
    </lineage>
</organism>
<proteinExistence type="predicted"/>
<feature type="region of interest" description="Disordered" evidence="1">
    <location>
        <begin position="55"/>
        <end position="102"/>
    </location>
</feature>
<evidence type="ECO:0000256" key="1">
    <source>
        <dbReference type="SAM" id="MobiDB-lite"/>
    </source>
</evidence>
<evidence type="ECO:0000313" key="3">
    <source>
        <dbReference type="Proteomes" id="UP001175226"/>
    </source>
</evidence>
<dbReference type="Proteomes" id="UP001175226">
    <property type="component" value="Unassembled WGS sequence"/>
</dbReference>
<dbReference type="AlphaFoldDB" id="A0AA39M611"/>
<comment type="caution">
    <text evidence="2">The sequence shown here is derived from an EMBL/GenBank/DDBJ whole genome shotgun (WGS) entry which is preliminary data.</text>
</comment>
<evidence type="ECO:0000313" key="2">
    <source>
        <dbReference type="EMBL" id="KAK0421819.1"/>
    </source>
</evidence>
<protein>
    <submittedName>
        <fullName evidence="2">Uncharacterized protein</fullName>
    </submittedName>
</protein>
<sequence>MYRMISMLLDFEKVPDTVDRGLRSVAVEKFGCQDLVKHGSAVNYIDMLPDGLPLWTTKPEPSDSGNESIDDRSVDELADDRPSVAPQKRKAPRPSIVGNVQKRSKLGETLGSASLSAPAFASTQTRPISTHRHITQAASDLALFLRVNFQYFLCFLVAATPTHKPQHQAAVTSNPVLKSSRRSKQSFIQQHPKYKCRTLEGALHCLSVYCQLKLQDKIPE</sequence>
<accession>A0AA39M611</accession>
<name>A0AA39M611_9AGAR</name>